<sequence>MAIKGKISASGRNGTENNKTVCSSVSGPQRSSTPGQKDMLAGPQGGCITHARCPLPAPRSLCDLGLPRHCKLYAPHHRGLLGAPPRSLPPSQLTKQAPFIFSRSFQKYLPSFVLRLNDASDHAVGAERSRAGGDDVNSSQRLMRDQHKRRRIRGMAWVCMRERGGRAAL</sequence>
<protein>
    <submittedName>
        <fullName evidence="2">Uncharacterized protein</fullName>
    </submittedName>
</protein>
<keyword evidence="3" id="KW-1185">Reference proteome</keyword>
<reference evidence="2" key="1">
    <citation type="submission" date="2020-03" db="EMBL/GenBank/DDBJ databases">
        <authorList>
            <person name="Weist P."/>
        </authorList>
    </citation>
    <scope>NUCLEOTIDE SEQUENCE</scope>
</reference>
<evidence type="ECO:0000313" key="3">
    <source>
        <dbReference type="Proteomes" id="UP001153269"/>
    </source>
</evidence>
<proteinExistence type="predicted"/>
<evidence type="ECO:0000313" key="2">
    <source>
        <dbReference type="EMBL" id="CAB1416066.1"/>
    </source>
</evidence>
<feature type="compositionally biased region" description="Polar residues" evidence="1">
    <location>
        <begin position="10"/>
        <end position="35"/>
    </location>
</feature>
<feature type="region of interest" description="Disordered" evidence="1">
    <location>
        <begin position="1"/>
        <end position="41"/>
    </location>
</feature>
<gene>
    <name evidence="2" type="ORF">PLEPLA_LOCUS3822</name>
</gene>
<organism evidence="2 3">
    <name type="scientific">Pleuronectes platessa</name>
    <name type="common">European plaice</name>
    <dbReference type="NCBI Taxonomy" id="8262"/>
    <lineage>
        <taxon>Eukaryota</taxon>
        <taxon>Metazoa</taxon>
        <taxon>Chordata</taxon>
        <taxon>Craniata</taxon>
        <taxon>Vertebrata</taxon>
        <taxon>Euteleostomi</taxon>
        <taxon>Actinopterygii</taxon>
        <taxon>Neopterygii</taxon>
        <taxon>Teleostei</taxon>
        <taxon>Neoteleostei</taxon>
        <taxon>Acanthomorphata</taxon>
        <taxon>Carangaria</taxon>
        <taxon>Pleuronectiformes</taxon>
        <taxon>Pleuronectoidei</taxon>
        <taxon>Pleuronectidae</taxon>
        <taxon>Pleuronectes</taxon>
    </lineage>
</organism>
<dbReference type="AlphaFoldDB" id="A0A9N7TP82"/>
<name>A0A9N7TP82_PLEPL</name>
<feature type="region of interest" description="Disordered" evidence="1">
    <location>
        <begin position="125"/>
        <end position="147"/>
    </location>
</feature>
<dbReference type="Proteomes" id="UP001153269">
    <property type="component" value="Unassembled WGS sequence"/>
</dbReference>
<comment type="caution">
    <text evidence="2">The sequence shown here is derived from an EMBL/GenBank/DDBJ whole genome shotgun (WGS) entry which is preliminary data.</text>
</comment>
<evidence type="ECO:0000256" key="1">
    <source>
        <dbReference type="SAM" id="MobiDB-lite"/>
    </source>
</evidence>
<accession>A0A9N7TP82</accession>
<dbReference type="EMBL" id="CADEAL010000188">
    <property type="protein sequence ID" value="CAB1416066.1"/>
    <property type="molecule type" value="Genomic_DNA"/>
</dbReference>